<dbReference type="Pfam" id="PF00319">
    <property type="entry name" value="SRF-TF"/>
    <property type="match status" value="1"/>
</dbReference>
<dbReference type="GO" id="GO:0000977">
    <property type="term" value="F:RNA polymerase II transcription regulatory region sequence-specific DNA binding"/>
    <property type="evidence" value="ECO:0007669"/>
    <property type="project" value="InterPro"/>
</dbReference>
<dbReference type="GO" id="GO:0046983">
    <property type="term" value="F:protein dimerization activity"/>
    <property type="evidence" value="ECO:0007669"/>
    <property type="project" value="InterPro"/>
</dbReference>
<name>A0A0D2PPX7_GOSRA</name>
<proteinExistence type="predicted"/>
<dbReference type="InterPro" id="IPR002487">
    <property type="entry name" value="TF_Kbox"/>
</dbReference>
<evidence type="ECO:0000259" key="8">
    <source>
        <dbReference type="PROSITE" id="PS51297"/>
    </source>
</evidence>
<evidence type="ECO:0000256" key="1">
    <source>
        <dbReference type="ARBA" id="ARBA00004123"/>
    </source>
</evidence>
<dbReference type="Gramene" id="KJB48362">
    <property type="protein sequence ID" value="KJB48362"/>
    <property type="gene ID" value="B456_008G064900"/>
</dbReference>
<evidence type="ECO:0000313" key="10">
    <source>
        <dbReference type="Proteomes" id="UP000032304"/>
    </source>
</evidence>
<dbReference type="FunFam" id="3.40.1810.10:FF:000016">
    <property type="entry name" value="MADS-box transcription factor 16"/>
    <property type="match status" value="1"/>
</dbReference>
<dbReference type="Pfam" id="PF01486">
    <property type="entry name" value="K-box"/>
    <property type="match status" value="1"/>
</dbReference>
<dbReference type="PRINTS" id="PR00404">
    <property type="entry name" value="MADSDOMAIN"/>
</dbReference>
<dbReference type="GO" id="GO:0048437">
    <property type="term" value="P:floral organ development"/>
    <property type="evidence" value="ECO:0007669"/>
    <property type="project" value="UniProtKB-ARBA"/>
</dbReference>
<keyword evidence="3" id="KW-0287">Flowering</keyword>
<dbReference type="PROSITE" id="PS00350">
    <property type="entry name" value="MADS_BOX_1"/>
    <property type="match status" value="1"/>
</dbReference>
<evidence type="ECO:0000256" key="3">
    <source>
        <dbReference type="ARBA" id="ARBA00023089"/>
    </source>
</evidence>
<evidence type="ECO:0000256" key="6">
    <source>
        <dbReference type="ARBA" id="ARBA00023242"/>
    </source>
</evidence>
<sequence>MGRGKIEIKRIENATNRQVTYSKRRNGIFKKAQELTVLCDAKVSLIMFSSTGKFHEFISPNISTKAFFDLYQKTTGTDLWISHYEKMQENYRRLKEINKKLRREIRQRMGGDLDDLNIKELQALETKMDSSLVAIRDRKYHVIKTQTDTHRKKVSESNTIKTVACHSISRVLIIFEDWNALQVRNLEERHANLVFDLETKLDQQDGIVESEGYYNEAANGASNLHALRLYQIHHPNLVLHHGGRFGSNDLRLA</sequence>
<dbReference type="PANTHER" id="PTHR48019">
    <property type="entry name" value="SERUM RESPONSE FACTOR HOMOLOG"/>
    <property type="match status" value="1"/>
</dbReference>
<dbReference type="eggNOG" id="KOG0014">
    <property type="taxonomic scope" value="Eukaryota"/>
</dbReference>
<dbReference type="GO" id="GO:0005634">
    <property type="term" value="C:nucleus"/>
    <property type="evidence" value="ECO:0007669"/>
    <property type="project" value="UniProtKB-SubCell"/>
</dbReference>
<comment type="subcellular location">
    <subcellularLocation>
        <location evidence="1">Nucleus</location>
    </subcellularLocation>
</comment>
<dbReference type="PROSITE" id="PS51297">
    <property type="entry name" value="K_BOX"/>
    <property type="match status" value="1"/>
</dbReference>
<evidence type="ECO:0008006" key="11">
    <source>
        <dbReference type="Google" id="ProtNLM"/>
    </source>
</evidence>
<keyword evidence="6" id="KW-0539">Nucleus</keyword>
<keyword evidence="5" id="KW-0804">Transcription</keyword>
<keyword evidence="2" id="KW-0805">Transcription regulation</keyword>
<evidence type="ECO:0000259" key="7">
    <source>
        <dbReference type="PROSITE" id="PS50066"/>
    </source>
</evidence>
<evidence type="ECO:0000256" key="2">
    <source>
        <dbReference type="ARBA" id="ARBA00023015"/>
    </source>
</evidence>
<dbReference type="CDD" id="cd00265">
    <property type="entry name" value="MADS_MEF2_like"/>
    <property type="match status" value="1"/>
</dbReference>
<dbReference type="GO" id="GO:0045944">
    <property type="term" value="P:positive regulation of transcription by RNA polymerase II"/>
    <property type="evidence" value="ECO:0007669"/>
    <property type="project" value="InterPro"/>
</dbReference>
<evidence type="ECO:0000313" key="9">
    <source>
        <dbReference type="EMBL" id="KJB48362.1"/>
    </source>
</evidence>
<keyword evidence="4" id="KW-0238">DNA-binding</keyword>
<keyword evidence="10" id="KW-1185">Reference proteome</keyword>
<gene>
    <name evidence="9" type="ORF">B456_008G064900</name>
</gene>
<feature type="domain" description="K-box" evidence="8">
    <location>
        <begin position="84"/>
        <end position="207"/>
    </location>
</feature>
<accession>A0A0D2PPX7</accession>
<organism evidence="9 10">
    <name type="scientific">Gossypium raimondii</name>
    <name type="common">Peruvian cotton</name>
    <name type="synonym">Gossypium klotzschianum subsp. raimondii</name>
    <dbReference type="NCBI Taxonomy" id="29730"/>
    <lineage>
        <taxon>Eukaryota</taxon>
        <taxon>Viridiplantae</taxon>
        <taxon>Streptophyta</taxon>
        <taxon>Embryophyta</taxon>
        <taxon>Tracheophyta</taxon>
        <taxon>Spermatophyta</taxon>
        <taxon>Magnoliopsida</taxon>
        <taxon>eudicotyledons</taxon>
        <taxon>Gunneridae</taxon>
        <taxon>Pentapetalae</taxon>
        <taxon>rosids</taxon>
        <taxon>malvids</taxon>
        <taxon>Malvales</taxon>
        <taxon>Malvaceae</taxon>
        <taxon>Malvoideae</taxon>
        <taxon>Gossypium</taxon>
    </lineage>
</organism>
<dbReference type="SMART" id="SM00432">
    <property type="entry name" value="MADS"/>
    <property type="match status" value="1"/>
</dbReference>
<dbReference type="InterPro" id="IPR036879">
    <property type="entry name" value="TF_MADSbox_sf"/>
</dbReference>
<dbReference type="PROSITE" id="PS50066">
    <property type="entry name" value="MADS_BOX_2"/>
    <property type="match status" value="1"/>
</dbReference>
<feature type="domain" description="MADS-box" evidence="7">
    <location>
        <begin position="1"/>
        <end position="61"/>
    </location>
</feature>
<dbReference type="Gene3D" id="3.40.1810.10">
    <property type="entry name" value="Transcription factor, MADS-box"/>
    <property type="match status" value="1"/>
</dbReference>
<evidence type="ECO:0000256" key="5">
    <source>
        <dbReference type="ARBA" id="ARBA00023163"/>
    </source>
</evidence>
<evidence type="ECO:0000256" key="4">
    <source>
        <dbReference type="ARBA" id="ARBA00023125"/>
    </source>
</evidence>
<dbReference type="InterPro" id="IPR033896">
    <property type="entry name" value="MEF2-like_N"/>
</dbReference>
<dbReference type="Proteomes" id="UP000032304">
    <property type="component" value="Chromosome 8"/>
</dbReference>
<dbReference type="EMBL" id="CM001747">
    <property type="protein sequence ID" value="KJB48362.1"/>
    <property type="molecule type" value="Genomic_DNA"/>
</dbReference>
<dbReference type="InterPro" id="IPR002100">
    <property type="entry name" value="TF_MADSbox"/>
</dbReference>
<protein>
    <recommendedName>
        <fullName evidence="11">MADS-box domain-containing protein</fullName>
    </recommendedName>
</protein>
<dbReference type="InterPro" id="IPR050142">
    <property type="entry name" value="MADS-box/MEF2_TF"/>
</dbReference>
<dbReference type="AlphaFoldDB" id="A0A0D2PPX7"/>
<dbReference type="SUPFAM" id="SSF55455">
    <property type="entry name" value="SRF-like"/>
    <property type="match status" value="1"/>
</dbReference>
<dbReference type="GO" id="GO:0003700">
    <property type="term" value="F:DNA-binding transcription factor activity"/>
    <property type="evidence" value="ECO:0007669"/>
    <property type="project" value="InterPro"/>
</dbReference>
<reference evidence="9 10" key="1">
    <citation type="journal article" date="2012" name="Nature">
        <title>Repeated polyploidization of Gossypium genomes and the evolution of spinnable cotton fibres.</title>
        <authorList>
            <person name="Paterson A.H."/>
            <person name="Wendel J.F."/>
            <person name="Gundlach H."/>
            <person name="Guo H."/>
            <person name="Jenkins J."/>
            <person name="Jin D."/>
            <person name="Llewellyn D."/>
            <person name="Showmaker K.C."/>
            <person name="Shu S."/>
            <person name="Udall J."/>
            <person name="Yoo M.J."/>
            <person name="Byers R."/>
            <person name="Chen W."/>
            <person name="Doron-Faigenboim A."/>
            <person name="Duke M.V."/>
            <person name="Gong L."/>
            <person name="Grimwood J."/>
            <person name="Grover C."/>
            <person name="Grupp K."/>
            <person name="Hu G."/>
            <person name="Lee T.H."/>
            <person name="Li J."/>
            <person name="Lin L."/>
            <person name="Liu T."/>
            <person name="Marler B.S."/>
            <person name="Page J.T."/>
            <person name="Roberts A.W."/>
            <person name="Romanel E."/>
            <person name="Sanders W.S."/>
            <person name="Szadkowski E."/>
            <person name="Tan X."/>
            <person name="Tang H."/>
            <person name="Xu C."/>
            <person name="Wang J."/>
            <person name="Wang Z."/>
            <person name="Zhang D."/>
            <person name="Zhang L."/>
            <person name="Ashrafi H."/>
            <person name="Bedon F."/>
            <person name="Bowers J.E."/>
            <person name="Brubaker C.L."/>
            <person name="Chee P.W."/>
            <person name="Das S."/>
            <person name="Gingle A.R."/>
            <person name="Haigler C.H."/>
            <person name="Harker D."/>
            <person name="Hoffmann L.V."/>
            <person name="Hovav R."/>
            <person name="Jones D.C."/>
            <person name="Lemke C."/>
            <person name="Mansoor S."/>
            <person name="ur Rahman M."/>
            <person name="Rainville L.N."/>
            <person name="Rambani A."/>
            <person name="Reddy U.K."/>
            <person name="Rong J.K."/>
            <person name="Saranga Y."/>
            <person name="Scheffler B.E."/>
            <person name="Scheffler J.A."/>
            <person name="Stelly D.M."/>
            <person name="Triplett B.A."/>
            <person name="Van Deynze A."/>
            <person name="Vaslin M.F."/>
            <person name="Waghmare V.N."/>
            <person name="Walford S.A."/>
            <person name="Wright R.J."/>
            <person name="Zaki E.A."/>
            <person name="Zhang T."/>
            <person name="Dennis E.S."/>
            <person name="Mayer K.F."/>
            <person name="Peterson D.G."/>
            <person name="Rokhsar D.S."/>
            <person name="Wang X."/>
            <person name="Schmutz J."/>
        </authorList>
    </citation>
    <scope>NUCLEOTIDE SEQUENCE [LARGE SCALE GENOMIC DNA]</scope>
</reference>